<sequence length="353" mass="37010">MAGAAAVGRVRGDDAAGLGRGRAAAFVAPALVMIAVFLVFPALWTLYLGATDYRLTGLAASDPRFVGARNYGDVLGDGEFHRSLWLTLQFVVGSAVVGQTVLGFAIAWVMRERKGVVRRLVEGLVLLAWILPSSVIAFLWIALLDRDGGTLNALLGTPGNALLLDHPMACVIVFNIWRGTAFSMMLYGAALGNVPPSHLETARLAGASTWQTLRDAVFPRIRGHVLTSLLLVSLWTFNDFTPFLITAGGPDGRSEIMSVYVYRTALGDGRLGFGAAISLVMILINLAIALLYLRALRERGATAPRKDRSERGSGRGGGLGAGLGRGRGGRRGLGGGRGAGAALDARGAGEGGA</sequence>
<name>A0ABW2CED7_9ACTN</name>
<keyword evidence="2 7" id="KW-0813">Transport</keyword>
<feature type="compositionally biased region" description="Gly residues" evidence="8">
    <location>
        <begin position="314"/>
        <end position="339"/>
    </location>
</feature>
<evidence type="ECO:0000256" key="4">
    <source>
        <dbReference type="ARBA" id="ARBA00022692"/>
    </source>
</evidence>
<organism evidence="10 11">
    <name type="scientific">Actinomadura yumaensis</name>
    <dbReference type="NCBI Taxonomy" id="111807"/>
    <lineage>
        <taxon>Bacteria</taxon>
        <taxon>Bacillati</taxon>
        <taxon>Actinomycetota</taxon>
        <taxon>Actinomycetes</taxon>
        <taxon>Streptosporangiales</taxon>
        <taxon>Thermomonosporaceae</taxon>
        <taxon>Actinomadura</taxon>
    </lineage>
</organism>
<gene>
    <name evidence="10" type="ORF">ACFQKB_05600</name>
</gene>
<feature type="transmembrane region" description="Helical" evidence="7">
    <location>
        <begin position="155"/>
        <end position="177"/>
    </location>
</feature>
<dbReference type="PANTHER" id="PTHR43005:SF1">
    <property type="entry name" value="SPERMIDINE_PUTRESCINE TRANSPORT SYSTEM PERMEASE PROTEIN"/>
    <property type="match status" value="1"/>
</dbReference>
<evidence type="ECO:0000313" key="10">
    <source>
        <dbReference type="EMBL" id="MFC6879236.1"/>
    </source>
</evidence>
<dbReference type="RefSeq" id="WP_378063076.1">
    <property type="nucleotide sequence ID" value="NZ_JBHSXS010000002.1"/>
</dbReference>
<feature type="region of interest" description="Disordered" evidence="8">
    <location>
        <begin position="302"/>
        <end position="353"/>
    </location>
</feature>
<feature type="compositionally biased region" description="Basic and acidic residues" evidence="8">
    <location>
        <begin position="302"/>
        <end position="313"/>
    </location>
</feature>
<dbReference type="SUPFAM" id="SSF161098">
    <property type="entry name" value="MetI-like"/>
    <property type="match status" value="1"/>
</dbReference>
<dbReference type="CDD" id="cd06261">
    <property type="entry name" value="TM_PBP2"/>
    <property type="match status" value="1"/>
</dbReference>
<evidence type="ECO:0000256" key="7">
    <source>
        <dbReference type="RuleBase" id="RU363032"/>
    </source>
</evidence>
<evidence type="ECO:0000256" key="6">
    <source>
        <dbReference type="ARBA" id="ARBA00023136"/>
    </source>
</evidence>
<proteinExistence type="inferred from homology"/>
<protein>
    <submittedName>
        <fullName evidence="10">Carbohydrate ABC transporter permease</fullName>
    </submittedName>
</protein>
<evidence type="ECO:0000256" key="3">
    <source>
        <dbReference type="ARBA" id="ARBA00022475"/>
    </source>
</evidence>
<feature type="transmembrane region" description="Helical" evidence="7">
    <location>
        <begin position="120"/>
        <end position="143"/>
    </location>
</feature>
<reference evidence="11" key="1">
    <citation type="journal article" date="2019" name="Int. J. Syst. Evol. Microbiol.">
        <title>The Global Catalogue of Microorganisms (GCM) 10K type strain sequencing project: providing services to taxonomists for standard genome sequencing and annotation.</title>
        <authorList>
            <consortium name="The Broad Institute Genomics Platform"/>
            <consortium name="The Broad Institute Genome Sequencing Center for Infectious Disease"/>
            <person name="Wu L."/>
            <person name="Ma J."/>
        </authorList>
    </citation>
    <scope>NUCLEOTIDE SEQUENCE [LARGE SCALE GENOMIC DNA]</scope>
    <source>
        <strain evidence="11">JCM 3369</strain>
    </source>
</reference>
<evidence type="ECO:0000256" key="1">
    <source>
        <dbReference type="ARBA" id="ARBA00004651"/>
    </source>
</evidence>
<dbReference type="InterPro" id="IPR035906">
    <property type="entry name" value="MetI-like_sf"/>
</dbReference>
<comment type="caution">
    <text evidence="10">The sequence shown here is derived from an EMBL/GenBank/DDBJ whole genome shotgun (WGS) entry which is preliminary data.</text>
</comment>
<comment type="similarity">
    <text evidence="7">Belongs to the binding-protein-dependent transport system permease family.</text>
</comment>
<feature type="transmembrane region" description="Helical" evidence="7">
    <location>
        <begin position="221"/>
        <end position="237"/>
    </location>
</feature>
<evidence type="ECO:0000313" key="11">
    <source>
        <dbReference type="Proteomes" id="UP001596380"/>
    </source>
</evidence>
<feature type="transmembrane region" description="Helical" evidence="7">
    <location>
        <begin position="23"/>
        <end position="47"/>
    </location>
</feature>
<dbReference type="PANTHER" id="PTHR43005">
    <property type="entry name" value="BLR7065 PROTEIN"/>
    <property type="match status" value="1"/>
</dbReference>
<keyword evidence="11" id="KW-1185">Reference proteome</keyword>
<feature type="transmembrane region" description="Helical" evidence="7">
    <location>
        <begin position="271"/>
        <end position="293"/>
    </location>
</feature>
<evidence type="ECO:0000256" key="5">
    <source>
        <dbReference type="ARBA" id="ARBA00022989"/>
    </source>
</evidence>
<comment type="subcellular location">
    <subcellularLocation>
        <location evidence="1 7">Cell membrane</location>
        <topology evidence="1 7">Multi-pass membrane protein</topology>
    </subcellularLocation>
</comment>
<keyword evidence="3" id="KW-1003">Cell membrane</keyword>
<keyword evidence="6 7" id="KW-0472">Membrane</keyword>
<evidence type="ECO:0000256" key="2">
    <source>
        <dbReference type="ARBA" id="ARBA00022448"/>
    </source>
</evidence>
<dbReference type="Pfam" id="PF00528">
    <property type="entry name" value="BPD_transp_1"/>
    <property type="match status" value="1"/>
</dbReference>
<dbReference type="InterPro" id="IPR000515">
    <property type="entry name" value="MetI-like"/>
</dbReference>
<accession>A0ABW2CED7</accession>
<dbReference type="PROSITE" id="PS50928">
    <property type="entry name" value="ABC_TM1"/>
    <property type="match status" value="1"/>
</dbReference>
<dbReference type="Gene3D" id="1.10.3720.10">
    <property type="entry name" value="MetI-like"/>
    <property type="match status" value="1"/>
</dbReference>
<evidence type="ECO:0000256" key="8">
    <source>
        <dbReference type="SAM" id="MobiDB-lite"/>
    </source>
</evidence>
<dbReference type="Proteomes" id="UP001596380">
    <property type="component" value="Unassembled WGS sequence"/>
</dbReference>
<keyword evidence="5 7" id="KW-1133">Transmembrane helix</keyword>
<evidence type="ECO:0000259" key="9">
    <source>
        <dbReference type="PROSITE" id="PS50928"/>
    </source>
</evidence>
<dbReference type="EMBL" id="JBHSXS010000002">
    <property type="protein sequence ID" value="MFC6879236.1"/>
    <property type="molecule type" value="Genomic_DNA"/>
</dbReference>
<feature type="domain" description="ABC transmembrane type-1" evidence="9">
    <location>
        <begin position="85"/>
        <end position="292"/>
    </location>
</feature>
<keyword evidence="4 7" id="KW-0812">Transmembrane</keyword>
<feature type="transmembrane region" description="Helical" evidence="7">
    <location>
        <begin position="84"/>
        <end position="108"/>
    </location>
</feature>